<proteinExistence type="inferred from homology"/>
<protein>
    <submittedName>
        <fullName evidence="8">Membrane protein</fullName>
    </submittedName>
</protein>
<evidence type="ECO:0000256" key="2">
    <source>
        <dbReference type="ARBA" id="ARBA00005362"/>
    </source>
</evidence>
<dbReference type="InterPro" id="IPR019305">
    <property type="entry name" value="Uncharacterised_Smp"/>
</dbReference>
<feature type="transmembrane region" description="Helical" evidence="7">
    <location>
        <begin position="167"/>
        <end position="189"/>
    </location>
</feature>
<evidence type="ECO:0000256" key="3">
    <source>
        <dbReference type="ARBA" id="ARBA00022475"/>
    </source>
</evidence>
<dbReference type="Pfam" id="PF10144">
    <property type="entry name" value="SMP_2"/>
    <property type="match status" value="1"/>
</dbReference>
<dbReference type="Proteomes" id="UP000281691">
    <property type="component" value="Unassembled WGS sequence"/>
</dbReference>
<dbReference type="AlphaFoldDB" id="A0A3N4VCQ7"/>
<evidence type="ECO:0000256" key="1">
    <source>
        <dbReference type="ARBA" id="ARBA00004236"/>
    </source>
</evidence>
<evidence type="ECO:0000313" key="8">
    <source>
        <dbReference type="EMBL" id="RPE80802.1"/>
    </source>
</evidence>
<keyword evidence="9" id="KW-1185">Reference proteome</keyword>
<dbReference type="EMBL" id="RKQP01000006">
    <property type="protein sequence ID" value="RPE80802.1"/>
    <property type="molecule type" value="Genomic_DNA"/>
</dbReference>
<comment type="subcellular location">
    <subcellularLocation>
        <location evidence="1">Cell membrane</location>
    </subcellularLocation>
</comment>
<dbReference type="RefSeq" id="WP_237306917.1">
    <property type="nucleotide sequence ID" value="NZ_CP016615.1"/>
</dbReference>
<name>A0A3N4VCQ7_9PAST</name>
<comment type="caution">
    <text evidence="8">The sequence shown here is derived from an EMBL/GenBank/DDBJ whole genome shotgun (WGS) entry which is preliminary data.</text>
</comment>
<accession>A0A3N4VCQ7</accession>
<comment type="similarity">
    <text evidence="2">Belongs to the Smp family.</text>
</comment>
<evidence type="ECO:0000256" key="5">
    <source>
        <dbReference type="ARBA" id="ARBA00022989"/>
    </source>
</evidence>
<evidence type="ECO:0000256" key="4">
    <source>
        <dbReference type="ARBA" id="ARBA00022692"/>
    </source>
</evidence>
<keyword evidence="6 7" id="KW-0472">Membrane</keyword>
<gene>
    <name evidence="8" type="ORF">EDC46_1622</name>
</gene>
<dbReference type="GO" id="GO:0005886">
    <property type="term" value="C:plasma membrane"/>
    <property type="evidence" value="ECO:0007669"/>
    <property type="project" value="UniProtKB-SubCell"/>
</dbReference>
<keyword evidence="5 7" id="KW-1133">Transmembrane helix</keyword>
<keyword evidence="3" id="KW-1003">Cell membrane</keyword>
<evidence type="ECO:0000256" key="6">
    <source>
        <dbReference type="ARBA" id="ARBA00023136"/>
    </source>
</evidence>
<reference evidence="8 9" key="1">
    <citation type="submission" date="2018-11" db="EMBL/GenBank/DDBJ databases">
        <title>Genomic Encyclopedia of Type Strains, Phase IV (KMG-IV): sequencing the most valuable type-strain genomes for metagenomic binning, comparative biology and taxonomic classification.</title>
        <authorList>
            <person name="Goeker M."/>
        </authorList>
    </citation>
    <scope>NUCLEOTIDE SEQUENCE [LARGE SCALE GENOMIC DNA]</scope>
    <source>
        <strain evidence="8 9">DSM 27238</strain>
    </source>
</reference>
<evidence type="ECO:0000256" key="7">
    <source>
        <dbReference type="SAM" id="Phobius"/>
    </source>
</evidence>
<evidence type="ECO:0000313" key="9">
    <source>
        <dbReference type="Proteomes" id="UP000281691"/>
    </source>
</evidence>
<keyword evidence="4 7" id="KW-0812">Transmembrane</keyword>
<sequence>MVTTEIMQKISRKMWKMGILASVMITCLLTVSLIITSINHFKIGSQLAGINQVANLSHLLVRQQAKLFSLMLIRNAKTEELAEALDTFSKEEFVIDATLYAPTGILIAQSHNTLKFTPTSQDMSNKQTQQIVEPILSQQNLVGFLRVTFDSQYGQTTQSKVNDLFHLLYGELIILFLTGGLFISCFYYFTHKRVHIIHTPLKLAQAENKSQTQRFHSRRRAFGRK</sequence>
<organism evidence="8 9">
    <name type="scientific">Vespertiliibacter pulmonis</name>
    <dbReference type="NCBI Taxonomy" id="1443036"/>
    <lineage>
        <taxon>Bacteria</taxon>
        <taxon>Pseudomonadati</taxon>
        <taxon>Pseudomonadota</taxon>
        <taxon>Gammaproteobacteria</taxon>
        <taxon>Pasteurellales</taxon>
        <taxon>Pasteurellaceae</taxon>
        <taxon>Vespertiliibacter</taxon>
    </lineage>
</organism>